<dbReference type="InterPro" id="IPR016064">
    <property type="entry name" value="NAD/diacylglycerol_kinase_sf"/>
</dbReference>
<keyword evidence="2" id="KW-0808">Transferase</keyword>
<dbReference type="PROSITE" id="PS50146">
    <property type="entry name" value="DAGK"/>
    <property type="match status" value="1"/>
</dbReference>
<evidence type="ECO:0000313" key="2">
    <source>
        <dbReference type="EMBL" id="SJZ57089.1"/>
    </source>
</evidence>
<evidence type="ECO:0000313" key="3">
    <source>
        <dbReference type="Proteomes" id="UP000191153"/>
    </source>
</evidence>
<protein>
    <submittedName>
        <fullName evidence="2">Diacylglycerol kinase catalytic domain-containing protein</fullName>
    </submittedName>
</protein>
<organism evidence="2 3">
    <name type="scientific">Cetobacterium ceti</name>
    <dbReference type="NCBI Taxonomy" id="180163"/>
    <lineage>
        <taxon>Bacteria</taxon>
        <taxon>Fusobacteriati</taxon>
        <taxon>Fusobacteriota</taxon>
        <taxon>Fusobacteriia</taxon>
        <taxon>Fusobacteriales</taxon>
        <taxon>Fusobacteriaceae</taxon>
        <taxon>Cetobacterium</taxon>
    </lineage>
</organism>
<dbReference type="Proteomes" id="UP000191153">
    <property type="component" value="Unassembled WGS sequence"/>
</dbReference>
<dbReference type="GO" id="GO:0016301">
    <property type="term" value="F:kinase activity"/>
    <property type="evidence" value="ECO:0007669"/>
    <property type="project" value="UniProtKB-KW"/>
</dbReference>
<dbReference type="RefSeq" id="WP_078693449.1">
    <property type="nucleotide sequence ID" value="NZ_FUWX01000007.1"/>
</dbReference>
<dbReference type="Pfam" id="PF00781">
    <property type="entry name" value="DAGK_cat"/>
    <property type="match status" value="1"/>
</dbReference>
<proteinExistence type="predicted"/>
<sequence>MDIFRISYESDYMKLIENIEEYDHYLISGGDGTFNKVVNILYGNNKKIPLGILPLGTACEESL</sequence>
<gene>
    <name evidence="2" type="ORF">SAMN02745174_00930</name>
</gene>
<dbReference type="Gene3D" id="3.40.50.10330">
    <property type="entry name" value="Probable inorganic polyphosphate/atp-NAD kinase, domain 1"/>
    <property type="match status" value="1"/>
</dbReference>
<dbReference type="InterPro" id="IPR001206">
    <property type="entry name" value="Diacylglycerol_kinase_cat_dom"/>
</dbReference>
<keyword evidence="3" id="KW-1185">Reference proteome</keyword>
<feature type="domain" description="DAGKc" evidence="1">
    <location>
        <begin position="1"/>
        <end position="63"/>
    </location>
</feature>
<dbReference type="EMBL" id="FUWX01000007">
    <property type="protein sequence ID" value="SJZ57089.1"/>
    <property type="molecule type" value="Genomic_DNA"/>
</dbReference>
<reference evidence="2 3" key="1">
    <citation type="submission" date="2017-02" db="EMBL/GenBank/DDBJ databases">
        <authorList>
            <person name="Peterson S.W."/>
        </authorList>
    </citation>
    <scope>NUCLEOTIDE SEQUENCE [LARGE SCALE GENOMIC DNA]</scope>
    <source>
        <strain evidence="2 3">ATCC 700028</strain>
    </source>
</reference>
<dbReference type="OrthoDB" id="142078at2"/>
<dbReference type="InterPro" id="IPR017438">
    <property type="entry name" value="ATP-NAD_kinase_N"/>
</dbReference>
<dbReference type="STRING" id="180163.SAMN02745174_00930"/>
<evidence type="ECO:0000259" key="1">
    <source>
        <dbReference type="PROSITE" id="PS50146"/>
    </source>
</evidence>
<accession>A0A1T4LQQ6</accession>
<name>A0A1T4LQQ6_9FUSO</name>
<dbReference type="SUPFAM" id="SSF111331">
    <property type="entry name" value="NAD kinase/diacylglycerol kinase-like"/>
    <property type="match status" value="1"/>
</dbReference>
<keyword evidence="2" id="KW-0418">Kinase</keyword>
<dbReference type="AlphaFoldDB" id="A0A1T4LQQ6"/>